<comment type="caution">
    <text evidence="1">The sequence shown here is derived from an EMBL/GenBank/DDBJ whole genome shotgun (WGS) entry which is preliminary data.</text>
</comment>
<evidence type="ECO:0000313" key="2">
    <source>
        <dbReference type="Proteomes" id="UP001212997"/>
    </source>
</evidence>
<dbReference type="SUPFAM" id="SSF53335">
    <property type="entry name" value="S-adenosyl-L-methionine-dependent methyltransferases"/>
    <property type="match status" value="1"/>
</dbReference>
<organism evidence="1 2">
    <name type="scientific">Meripilus lineatus</name>
    <dbReference type="NCBI Taxonomy" id="2056292"/>
    <lineage>
        <taxon>Eukaryota</taxon>
        <taxon>Fungi</taxon>
        <taxon>Dikarya</taxon>
        <taxon>Basidiomycota</taxon>
        <taxon>Agaricomycotina</taxon>
        <taxon>Agaricomycetes</taxon>
        <taxon>Polyporales</taxon>
        <taxon>Meripilaceae</taxon>
        <taxon>Meripilus</taxon>
    </lineage>
</organism>
<dbReference type="Gene3D" id="3.40.50.150">
    <property type="entry name" value="Vaccinia Virus protein VP39"/>
    <property type="match status" value="1"/>
</dbReference>
<reference evidence="1" key="1">
    <citation type="submission" date="2022-07" db="EMBL/GenBank/DDBJ databases">
        <title>Genome Sequence of Physisporinus lineatus.</title>
        <authorList>
            <person name="Buettner E."/>
        </authorList>
    </citation>
    <scope>NUCLEOTIDE SEQUENCE</scope>
    <source>
        <strain evidence="1">VT162</strain>
    </source>
</reference>
<dbReference type="Proteomes" id="UP001212997">
    <property type="component" value="Unassembled WGS sequence"/>
</dbReference>
<name>A0AAD5UV99_9APHY</name>
<keyword evidence="2" id="KW-1185">Reference proteome</keyword>
<dbReference type="PANTHER" id="PTHR45036:SF1">
    <property type="entry name" value="METHYLTRANSFERASE LIKE 7A"/>
    <property type="match status" value="1"/>
</dbReference>
<dbReference type="EMBL" id="JANAWD010000582">
    <property type="protein sequence ID" value="KAJ3477571.1"/>
    <property type="molecule type" value="Genomic_DNA"/>
</dbReference>
<sequence>MKLSSAFSLLTDLRLAIQHALLPTLWAIWANPSLLFHVQELSRIFMSHVWVAFGDGVDENGSEVKKSLIPQAKGVVLDLGAGHGHTVKYLDHDKITKYVAIEPNELMHPEIRKVANAAGYTEAAGTLLILRYGAEQIELINSALGGSLAVDSIISILTICSIPSPEETVGKLVGQVLKPGGQFLFYEHVLSPREDVAWWQRFWTPIWLWAFDGCRLDRPTHLWVDKLDCWESRDIWGKEGEDVENLFWHRVGRFVKA</sequence>
<gene>
    <name evidence="1" type="ORF">NLI96_g10366</name>
</gene>
<evidence type="ECO:0008006" key="3">
    <source>
        <dbReference type="Google" id="ProtNLM"/>
    </source>
</evidence>
<protein>
    <recommendedName>
        <fullName evidence="3">S-adenosyl-L-methionine-dependent methyltransferase</fullName>
    </recommendedName>
</protein>
<dbReference type="InterPro" id="IPR052356">
    <property type="entry name" value="Thiol_S-MT"/>
</dbReference>
<proteinExistence type="predicted"/>
<dbReference type="Pfam" id="PF13489">
    <property type="entry name" value="Methyltransf_23"/>
    <property type="match status" value="1"/>
</dbReference>
<dbReference type="InterPro" id="IPR029063">
    <property type="entry name" value="SAM-dependent_MTases_sf"/>
</dbReference>
<evidence type="ECO:0000313" key="1">
    <source>
        <dbReference type="EMBL" id="KAJ3477571.1"/>
    </source>
</evidence>
<dbReference type="AlphaFoldDB" id="A0AAD5UV99"/>
<dbReference type="PANTHER" id="PTHR45036">
    <property type="entry name" value="METHYLTRANSFERASE LIKE 7B"/>
    <property type="match status" value="1"/>
</dbReference>
<accession>A0AAD5UV99</accession>